<dbReference type="CDD" id="cd10575">
    <property type="entry name" value="TNFRSF6B"/>
    <property type="match status" value="1"/>
</dbReference>
<keyword evidence="6 8" id="KW-1015">Disulfide bond</keyword>
<dbReference type="EMBL" id="JAHFZB010000018">
    <property type="protein sequence ID" value="KAK6479333.1"/>
    <property type="molecule type" value="Genomic_DNA"/>
</dbReference>
<dbReference type="InterPro" id="IPR034023">
    <property type="entry name" value="TNFRSF6B_N"/>
</dbReference>
<feature type="repeat" description="TNFR-Cys" evidence="8">
    <location>
        <begin position="60"/>
        <end position="101"/>
    </location>
</feature>
<comment type="caution">
    <text evidence="8">Lacks conserved residue(s) required for the propagation of feature annotation.</text>
</comment>
<gene>
    <name evidence="11" type="ORF">HHUSO_G20059</name>
</gene>
<feature type="domain" description="TNFR-Cys" evidence="10">
    <location>
        <begin position="60"/>
        <end position="101"/>
    </location>
</feature>
<comment type="subcellular location">
    <subcellularLocation>
        <location evidence="1">Secreted</location>
    </subcellularLocation>
</comment>
<keyword evidence="3" id="KW-0053">Apoptosis</keyword>
<evidence type="ECO:0000259" key="10">
    <source>
        <dbReference type="PROSITE" id="PS50050"/>
    </source>
</evidence>
<dbReference type="Proteomes" id="UP001369086">
    <property type="component" value="Unassembled WGS sequence"/>
</dbReference>
<evidence type="ECO:0000313" key="11">
    <source>
        <dbReference type="EMBL" id="KAK6479333.1"/>
    </source>
</evidence>
<feature type="domain" description="TNFR-Cys" evidence="10">
    <location>
        <begin position="140"/>
        <end position="180"/>
    </location>
</feature>
<dbReference type="InterPro" id="IPR052459">
    <property type="entry name" value="TNFRSF_decoy_receptor"/>
</dbReference>
<evidence type="ECO:0000256" key="5">
    <source>
        <dbReference type="ARBA" id="ARBA00022737"/>
    </source>
</evidence>
<keyword evidence="5" id="KW-0677">Repeat</keyword>
<keyword evidence="7" id="KW-0325">Glycoprotein</keyword>
<dbReference type="Pfam" id="PF00020">
    <property type="entry name" value="TNFR_c6"/>
    <property type="match status" value="3"/>
</dbReference>
<evidence type="ECO:0000313" key="12">
    <source>
        <dbReference type="Proteomes" id="UP001369086"/>
    </source>
</evidence>
<feature type="disulfide bond" evidence="8">
    <location>
        <begin position="61"/>
        <end position="76"/>
    </location>
</feature>
<evidence type="ECO:0000256" key="2">
    <source>
        <dbReference type="ARBA" id="ARBA00022525"/>
    </source>
</evidence>
<organism evidence="11 12">
    <name type="scientific">Huso huso</name>
    <name type="common">Beluga</name>
    <name type="synonym">Acipenser huso</name>
    <dbReference type="NCBI Taxonomy" id="61971"/>
    <lineage>
        <taxon>Eukaryota</taxon>
        <taxon>Metazoa</taxon>
        <taxon>Chordata</taxon>
        <taxon>Craniata</taxon>
        <taxon>Vertebrata</taxon>
        <taxon>Euteleostomi</taxon>
        <taxon>Actinopterygii</taxon>
        <taxon>Chondrostei</taxon>
        <taxon>Acipenseriformes</taxon>
        <taxon>Acipenseridae</taxon>
        <taxon>Huso</taxon>
    </lineage>
</organism>
<evidence type="ECO:0000256" key="3">
    <source>
        <dbReference type="ARBA" id="ARBA00022703"/>
    </source>
</evidence>
<evidence type="ECO:0000256" key="6">
    <source>
        <dbReference type="ARBA" id="ARBA00023157"/>
    </source>
</evidence>
<dbReference type="PANTHER" id="PTHR23097">
    <property type="entry name" value="TUMOR NECROSIS FACTOR RECEPTOR SUPERFAMILY MEMBER"/>
    <property type="match status" value="1"/>
</dbReference>
<protein>
    <submittedName>
        <fullName evidence="11">Tumor necrosis factor receptor superfamily member 6B-like isoform X2</fullName>
    </submittedName>
</protein>
<proteinExistence type="predicted"/>
<dbReference type="Gene3D" id="2.10.50.10">
    <property type="entry name" value="Tumor Necrosis Factor Receptor, subunit A, domain 2"/>
    <property type="match status" value="3"/>
</dbReference>
<dbReference type="PROSITE" id="PS50050">
    <property type="entry name" value="TNFR_NGFR_2"/>
    <property type="match status" value="2"/>
</dbReference>
<feature type="signal peptide" evidence="9">
    <location>
        <begin position="1"/>
        <end position="23"/>
    </location>
</feature>
<evidence type="ECO:0000256" key="9">
    <source>
        <dbReference type="SAM" id="SignalP"/>
    </source>
</evidence>
<feature type="disulfide bond" evidence="8">
    <location>
        <begin position="83"/>
        <end position="101"/>
    </location>
</feature>
<evidence type="ECO:0000256" key="4">
    <source>
        <dbReference type="ARBA" id="ARBA00022729"/>
    </source>
</evidence>
<sequence length="288" mass="32807">MQNYLVFYSVLVLIPEALLISEALFTPPTYQWNGVTCQQCRPGTFVKQHCTREKETQCEACPALYYTQYWNYVDKCRYCNVFCAEKQIETQQCNATHNRACECESGYYLDFEFCTRHSPCPPGSGVVRNGTPYQDVTCAPCEEGYFSSKSSSTQPCQKHKECGEGLLVLLHGSESHDTLCTTCDKYETHNGTVEGTAGNRDCDTAVVQFVAYQEIHPRKLRRLFHLTRGYIKREAEEKGHLSQKHLMSLLSSIKQNVNGTPFINVILPMLEKAKLHNIVKKVKGRFLN</sequence>
<accession>A0ABR0Z3C7</accession>
<keyword evidence="4 9" id="KW-0732">Signal</keyword>
<comment type="caution">
    <text evidence="11">The sequence shown here is derived from an EMBL/GenBank/DDBJ whole genome shotgun (WGS) entry which is preliminary data.</text>
</comment>
<dbReference type="SUPFAM" id="SSF57586">
    <property type="entry name" value="TNF receptor-like"/>
    <property type="match status" value="2"/>
</dbReference>
<evidence type="ECO:0000256" key="8">
    <source>
        <dbReference type="PROSITE-ProRule" id="PRU00206"/>
    </source>
</evidence>
<dbReference type="InterPro" id="IPR001368">
    <property type="entry name" value="TNFR/NGFR_Cys_rich_reg"/>
</dbReference>
<dbReference type="PANTHER" id="PTHR23097:SF116">
    <property type="entry name" value="TUMOR NECROSIS FACTOR RECEPTOR SUPERFAMILY MEMBER 6B"/>
    <property type="match status" value="1"/>
</dbReference>
<name>A0ABR0Z3C7_HUSHU</name>
<feature type="repeat" description="TNFR-Cys" evidence="8">
    <location>
        <begin position="140"/>
        <end position="180"/>
    </location>
</feature>
<feature type="disulfide bond" evidence="8">
    <location>
        <begin position="162"/>
        <end position="180"/>
    </location>
</feature>
<evidence type="ECO:0000256" key="7">
    <source>
        <dbReference type="ARBA" id="ARBA00023180"/>
    </source>
</evidence>
<feature type="chain" id="PRO_5046775588" evidence="9">
    <location>
        <begin position="24"/>
        <end position="288"/>
    </location>
</feature>
<dbReference type="SMART" id="SM00208">
    <property type="entry name" value="TNFR"/>
    <property type="match status" value="4"/>
</dbReference>
<evidence type="ECO:0000256" key="1">
    <source>
        <dbReference type="ARBA" id="ARBA00004613"/>
    </source>
</evidence>
<reference evidence="11 12" key="1">
    <citation type="submission" date="2021-05" db="EMBL/GenBank/DDBJ databases">
        <authorList>
            <person name="Zahm M."/>
            <person name="Klopp C."/>
            <person name="Cabau C."/>
            <person name="Kuhl H."/>
            <person name="Suciu R."/>
            <person name="Ciorpac M."/>
            <person name="Holostenco D."/>
            <person name="Gessner J."/>
            <person name="Wuertz S."/>
            <person name="Hohne C."/>
            <person name="Stock M."/>
            <person name="Gislard M."/>
            <person name="Lluch J."/>
            <person name="Milhes M."/>
            <person name="Lampietro C."/>
            <person name="Lopez Roques C."/>
            <person name="Donnadieu C."/>
            <person name="Du K."/>
            <person name="Schartl M."/>
            <person name="Guiguen Y."/>
        </authorList>
    </citation>
    <scope>NUCLEOTIDE SEQUENCE [LARGE SCALE GENOMIC DNA]</scope>
    <source>
        <strain evidence="11">Hh-F2</strain>
        <tissue evidence="11">Blood</tissue>
    </source>
</reference>
<feature type="disulfide bond" evidence="8">
    <location>
        <begin position="141"/>
        <end position="156"/>
    </location>
</feature>
<keyword evidence="2" id="KW-0964">Secreted</keyword>
<keyword evidence="12" id="KW-1185">Reference proteome</keyword>